<dbReference type="InterPro" id="IPR029039">
    <property type="entry name" value="Flavoprotein-like_sf"/>
</dbReference>
<evidence type="ECO:0000259" key="3">
    <source>
        <dbReference type="Pfam" id="PF02525"/>
    </source>
</evidence>
<dbReference type="InterPro" id="IPR003680">
    <property type="entry name" value="Flavodoxin_fold"/>
</dbReference>
<evidence type="ECO:0000256" key="2">
    <source>
        <dbReference type="ARBA" id="ARBA00023002"/>
    </source>
</evidence>
<feature type="domain" description="Flavodoxin-like fold" evidence="3">
    <location>
        <begin position="3"/>
        <end position="183"/>
    </location>
</feature>
<evidence type="ECO:0000256" key="1">
    <source>
        <dbReference type="ARBA" id="ARBA00006252"/>
    </source>
</evidence>
<organism evidence="4 5">
    <name type="scientific">Sphingosinicella xenopeptidilytica</name>
    <dbReference type="NCBI Taxonomy" id="364098"/>
    <lineage>
        <taxon>Bacteria</taxon>
        <taxon>Pseudomonadati</taxon>
        <taxon>Pseudomonadota</taxon>
        <taxon>Alphaproteobacteria</taxon>
        <taxon>Sphingomonadales</taxon>
        <taxon>Sphingosinicellaceae</taxon>
        <taxon>Sphingosinicella</taxon>
    </lineage>
</organism>
<comment type="similarity">
    <text evidence="1">Belongs to the NAD(P)H dehydrogenase (quinone) family.</text>
</comment>
<comment type="caution">
    <text evidence="4">The sequence shown here is derived from an EMBL/GenBank/DDBJ whole genome shotgun (WGS) entry which is preliminary data.</text>
</comment>
<dbReference type="SUPFAM" id="SSF52218">
    <property type="entry name" value="Flavoproteins"/>
    <property type="match status" value="1"/>
</dbReference>
<dbReference type="Proteomes" id="UP001597124">
    <property type="component" value="Unassembled WGS sequence"/>
</dbReference>
<dbReference type="Gene3D" id="3.40.50.360">
    <property type="match status" value="1"/>
</dbReference>
<proteinExistence type="inferred from homology"/>
<dbReference type="RefSeq" id="WP_381484880.1">
    <property type="nucleotide sequence ID" value="NZ_JBHTIK010000001.1"/>
</dbReference>
<dbReference type="EC" id="1.6.99.-" evidence="4"/>
<accession>A0ABW3BXE3</accession>
<dbReference type="PANTHER" id="PTHR10204:SF34">
    <property type="entry name" value="NAD(P)H DEHYDROGENASE [QUINONE] 1 ISOFORM 1"/>
    <property type="match status" value="1"/>
</dbReference>
<dbReference type="EMBL" id="JBHTIK010000001">
    <property type="protein sequence ID" value="MFD0846881.1"/>
    <property type="molecule type" value="Genomic_DNA"/>
</dbReference>
<sequence>MTRILVIDAHPDSDPARFCHALADAYAESAAGAGHAVERLALSAIDVPVLSSQTDWEEGEASAAIRDAQAMIVRAEHVVILFPLWLGDVPALLKAFLEQVFRPGFAFPTGPRRPNAGLLKGKSARIVVTMGMPALFYRWVYRAHSLKSLRSNILRFVGIGPIRETLIGNVEGSAGNRTEALASMRRLGADAA</sequence>
<dbReference type="PANTHER" id="PTHR10204">
    <property type="entry name" value="NAD P H OXIDOREDUCTASE-RELATED"/>
    <property type="match status" value="1"/>
</dbReference>
<keyword evidence="5" id="KW-1185">Reference proteome</keyword>
<keyword evidence="2 4" id="KW-0560">Oxidoreductase</keyword>
<reference evidence="5" key="1">
    <citation type="journal article" date="2019" name="Int. J. Syst. Evol. Microbiol.">
        <title>The Global Catalogue of Microorganisms (GCM) 10K type strain sequencing project: providing services to taxonomists for standard genome sequencing and annotation.</title>
        <authorList>
            <consortium name="The Broad Institute Genomics Platform"/>
            <consortium name="The Broad Institute Genome Sequencing Center for Infectious Disease"/>
            <person name="Wu L."/>
            <person name="Ma J."/>
        </authorList>
    </citation>
    <scope>NUCLEOTIDE SEQUENCE [LARGE SCALE GENOMIC DNA]</scope>
    <source>
        <strain evidence="5">CCUG 52537</strain>
    </source>
</reference>
<dbReference type="Pfam" id="PF02525">
    <property type="entry name" value="Flavodoxin_2"/>
    <property type="match status" value="1"/>
</dbReference>
<dbReference type="GO" id="GO:0016491">
    <property type="term" value="F:oxidoreductase activity"/>
    <property type="evidence" value="ECO:0007669"/>
    <property type="project" value="UniProtKB-KW"/>
</dbReference>
<protein>
    <submittedName>
        <fullName evidence="4">NAD(P)H-dependent oxidoreductase</fullName>
        <ecNumber evidence="4">1.-.-.-</ecNumber>
        <ecNumber evidence="4">1.6.99.-</ecNumber>
    </submittedName>
</protein>
<name>A0ABW3BXE3_SPHXN</name>
<evidence type="ECO:0000313" key="5">
    <source>
        <dbReference type="Proteomes" id="UP001597124"/>
    </source>
</evidence>
<gene>
    <name evidence="4" type="ORF">ACFQ00_00950</name>
</gene>
<dbReference type="EC" id="1.-.-.-" evidence="4"/>
<evidence type="ECO:0000313" key="4">
    <source>
        <dbReference type="EMBL" id="MFD0846881.1"/>
    </source>
</evidence>
<dbReference type="InterPro" id="IPR051545">
    <property type="entry name" value="NAD(P)H_dehydrogenase_qn"/>
</dbReference>